<name>A0A397XZN7_BRACM</name>
<evidence type="ECO:0000256" key="1">
    <source>
        <dbReference type="SAM" id="MobiDB-lite"/>
    </source>
</evidence>
<dbReference type="InterPro" id="IPR015410">
    <property type="entry name" value="DUF1985"/>
</dbReference>
<gene>
    <name evidence="3" type="ORF">BRARA_I02699</name>
</gene>
<dbReference type="EMBL" id="CM010636">
    <property type="protein sequence ID" value="RID46008.1"/>
    <property type="molecule type" value="Genomic_DNA"/>
</dbReference>
<feature type="compositionally biased region" description="Basic and acidic residues" evidence="1">
    <location>
        <begin position="1"/>
        <end position="25"/>
    </location>
</feature>
<dbReference type="AlphaFoldDB" id="A0A397XZN7"/>
<dbReference type="PANTHER" id="PTHR48449:SF1">
    <property type="entry name" value="DUF1985 DOMAIN-CONTAINING PROTEIN"/>
    <property type="match status" value="1"/>
</dbReference>
<evidence type="ECO:0000259" key="2">
    <source>
        <dbReference type="Pfam" id="PF09331"/>
    </source>
</evidence>
<feature type="compositionally biased region" description="Polar residues" evidence="1">
    <location>
        <begin position="67"/>
        <end position="94"/>
    </location>
</feature>
<dbReference type="PANTHER" id="PTHR48449">
    <property type="entry name" value="DUF1985 DOMAIN-CONTAINING PROTEIN"/>
    <property type="match status" value="1"/>
</dbReference>
<evidence type="ECO:0000313" key="3">
    <source>
        <dbReference type="EMBL" id="RID46008.1"/>
    </source>
</evidence>
<organism evidence="3 4">
    <name type="scientific">Brassica campestris</name>
    <name type="common">Field mustard</name>
    <dbReference type="NCBI Taxonomy" id="3711"/>
    <lineage>
        <taxon>Eukaryota</taxon>
        <taxon>Viridiplantae</taxon>
        <taxon>Streptophyta</taxon>
        <taxon>Embryophyta</taxon>
        <taxon>Tracheophyta</taxon>
        <taxon>Spermatophyta</taxon>
        <taxon>Magnoliopsida</taxon>
        <taxon>eudicotyledons</taxon>
        <taxon>Gunneridae</taxon>
        <taxon>Pentapetalae</taxon>
        <taxon>rosids</taxon>
        <taxon>malvids</taxon>
        <taxon>Brassicales</taxon>
        <taxon>Brassicaceae</taxon>
        <taxon>Brassiceae</taxon>
        <taxon>Brassica</taxon>
    </lineage>
</organism>
<reference evidence="3 4" key="1">
    <citation type="submission" date="2018-06" db="EMBL/GenBank/DDBJ databases">
        <title>WGS assembly of Brassica rapa FPsc.</title>
        <authorList>
            <person name="Bowman J."/>
            <person name="Kohchi T."/>
            <person name="Yamato K."/>
            <person name="Jenkins J."/>
            <person name="Shu S."/>
            <person name="Ishizaki K."/>
            <person name="Yamaoka S."/>
            <person name="Nishihama R."/>
            <person name="Nakamura Y."/>
            <person name="Berger F."/>
            <person name="Adam C."/>
            <person name="Aki S."/>
            <person name="Althoff F."/>
            <person name="Araki T."/>
            <person name="Arteaga-Vazquez M."/>
            <person name="Balasubrmanian S."/>
            <person name="Bauer D."/>
            <person name="Boehm C."/>
            <person name="Briginshaw L."/>
            <person name="Caballero-Perez J."/>
            <person name="Catarino B."/>
            <person name="Chen F."/>
            <person name="Chiyoda S."/>
            <person name="Chovatia M."/>
            <person name="Davies K."/>
            <person name="Delmans M."/>
            <person name="Demura T."/>
            <person name="Dierschke T."/>
            <person name="Dolan L."/>
            <person name="Dorantes-Acosta A."/>
            <person name="Eklund D."/>
            <person name="Florent S."/>
            <person name="Flores-Sandoval E."/>
            <person name="Fujiyama A."/>
            <person name="Fukuzawa H."/>
            <person name="Galik B."/>
            <person name="Grimanelli D."/>
            <person name="Grimwood J."/>
            <person name="Grossniklaus U."/>
            <person name="Hamada T."/>
            <person name="Haseloff J."/>
            <person name="Hetherington A."/>
            <person name="Higo A."/>
            <person name="Hirakawa Y."/>
            <person name="Hundley H."/>
            <person name="Ikeda Y."/>
            <person name="Inoue K."/>
            <person name="Inoue S."/>
            <person name="Ishida S."/>
            <person name="Jia Q."/>
            <person name="Kakita M."/>
            <person name="Kanazawa T."/>
            <person name="Kawai Y."/>
            <person name="Kawashima T."/>
            <person name="Kennedy M."/>
            <person name="Kinose K."/>
            <person name="Kinoshita T."/>
            <person name="Kohara Y."/>
            <person name="Koide E."/>
            <person name="Komatsu K."/>
            <person name="Kopischke S."/>
            <person name="Kubo M."/>
            <person name="Kyozuka J."/>
            <person name="Lagercrantz U."/>
            <person name="Lin S."/>
            <person name="Lindquist E."/>
            <person name="Lipzen A."/>
            <person name="Lu C."/>
            <person name="Luna E."/>
            <person name="Martienssen R."/>
            <person name="Minamino N."/>
            <person name="Mizutani M."/>
            <person name="Mizutani M."/>
            <person name="Mochizuki N."/>
            <person name="Monte I."/>
            <person name="Mosher R."/>
            <person name="Nagasaki H."/>
            <person name="Nakagami H."/>
            <person name="Naramoto S."/>
            <person name="Nishitani K."/>
            <person name="Ohtani M."/>
            <person name="Okamoto T."/>
            <person name="Okumura M."/>
            <person name="Phillips J."/>
            <person name="Pollak B."/>
            <person name="Reinders A."/>
            <person name="Roevekamp M."/>
            <person name="Sano R."/>
            <person name="Sawa S."/>
            <person name="Schmid M."/>
            <person name="Shirakawa M."/>
            <person name="Solano R."/>
            <person name="Spunde A."/>
            <person name="Suetsugu N."/>
            <person name="Sugano S."/>
            <person name="Sugiyama A."/>
            <person name="Sun R."/>
            <person name="Suzuki Y."/>
            <person name="Takenaka M."/>
            <person name="Takezawa D."/>
            <person name="Tomogane H."/>
            <person name="Tsuzuki M."/>
            <person name="Ueda T."/>
            <person name="Umeda M."/>
            <person name="Ward J."/>
            <person name="Watanabe Y."/>
            <person name="Yazaki K."/>
            <person name="Yokoyama R."/>
            <person name="Yoshitake Y."/>
            <person name="Yotsui I."/>
            <person name="Zachgo S."/>
            <person name="Schmutz J."/>
        </authorList>
    </citation>
    <scope>NUCLEOTIDE SEQUENCE [LARGE SCALE GENOMIC DNA]</scope>
    <source>
        <strain evidence="4">cv. B-3</strain>
    </source>
</reference>
<accession>A0A397XZN7</accession>
<proteinExistence type="predicted"/>
<evidence type="ECO:0000313" key="4">
    <source>
        <dbReference type="Proteomes" id="UP000264353"/>
    </source>
</evidence>
<dbReference type="Proteomes" id="UP000264353">
    <property type="component" value="Chromosome A9"/>
</dbReference>
<dbReference type="Pfam" id="PF09331">
    <property type="entry name" value="DUF1985"/>
    <property type="match status" value="1"/>
</dbReference>
<protein>
    <recommendedName>
        <fullName evidence="2">DUF1985 domain-containing protein</fullName>
    </recommendedName>
</protein>
<feature type="domain" description="DUF1985" evidence="2">
    <location>
        <begin position="214"/>
        <end position="298"/>
    </location>
</feature>
<sequence length="376" mass="43518">MSPKTRLAEMKEKAEASEKKKNADVKRRKVAAAKRRAAIKKKREAAKRSETTEKKRKRDSGLDVIPSQPQKSPTPTHAASEAENQQQPRVTSALPQRVERDDMTVDAARPAGFFFKSSDYGKGCKLSSRCHQHDFLKTIKKLEASEKSWFEDHPQFKHIFHMDCTPTRKVMGLWMLLLRTMHTGKGRQASFGVNGVPIRYSIREHSPPLCIGSMKFARKYFKGLQVAEADVLEKLQKMKFDGSGDRLRMAVLYFLARVLRGRSKGGYFIEYFILQAAEDLEFCTEFPWGRYTFDDCMKEIFHAQWVFPGFINPLEILAFECIPVLRDRFREHVQNCPDGCPRMCKWKFKRTGTTEFPLDMIYRTLGNTKVKAYNFF</sequence>
<feature type="region of interest" description="Disordered" evidence="1">
    <location>
        <begin position="1"/>
        <end position="102"/>
    </location>
</feature>
<feature type="compositionally biased region" description="Basic residues" evidence="1">
    <location>
        <begin position="26"/>
        <end position="45"/>
    </location>
</feature>